<proteinExistence type="predicted"/>
<dbReference type="EMBL" id="CAJZBQ010000030">
    <property type="protein sequence ID" value="CAG9322108.1"/>
    <property type="molecule type" value="Genomic_DNA"/>
</dbReference>
<keyword evidence="4" id="KW-1185">Reference proteome</keyword>
<dbReference type="GO" id="GO:0043161">
    <property type="term" value="P:proteasome-mediated ubiquitin-dependent protein catabolic process"/>
    <property type="evidence" value="ECO:0007669"/>
    <property type="project" value="TreeGrafter"/>
</dbReference>
<dbReference type="PANTHER" id="PTHR12387">
    <property type="entry name" value="26S PROTEASOME NON-ATPASE REGULATORY SUBUNIT 8"/>
    <property type="match status" value="1"/>
</dbReference>
<reference evidence="3" key="1">
    <citation type="submission" date="2021-09" db="EMBL/GenBank/DDBJ databases">
        <authorList>
            <consortium name="AG Swart"/>
            <person name="Singh M."/>
            <person name="Singh A."/>
            <person name="Seah K."/>
            <person name="Emmerich C."/>
        </authorList>
    </citation>
    <scope>NUCLEOTIDE SEQUENCE</scope>
    <source>
        <strain evidence="3">ATCC30299</strain>
    </source>
</reference>
<sequence length="266" mass="30830">MSIQNLQNAIENVRLTLQSNSSDLARHTKALKIALIGIPSMPPSPVQVPEELALIRTAYELSLQAYIKLQDTTGIEQCFDLLKVLYFDYTGIIGSSEHVWRVLGLHLTYLLSFNKITEFHTELEAIPWTERQNNFIRFAVELEQYFMEGNYQQVLDAKDNVPAPEFSFFVNRILDTIRFEIAASFEKAYDLLHVNSACELLRLKSRQELAEFISVFKRERELQKEWILDGEWLSLRGEAEKKSSELENWHLISQAVSYAVELERIV</sequence>
<evidence type="ECO:0000313" key="4">
    <source>
        <dbReference type="Proteomes" id="UP001162131"/>
    </source>
</evidence>
<dbReference type="InterPro" id="IPR006746">
    <property type="entry name" value="26S_Psome_Rpn12"/>
</dbReference>
<dbReference type="AlphaFoldDB" id="A0AAU9JMN5"/>
<evidence type="ECO:0000313" key="3">
    <source>
        <dbReference type="EMBL" id="CAG9322108.1"/>
    </source>
</evidence>
<protein>
    <recommendedName>
        <fullName evidence="2">CSN8/PSMD8/EIF3K domain-containing protein</fullName>
    </recommendedName>
</protein>
<dbReference type="PANTHER" id="PTHR12387:SF0">
    <property type="entry name" value="26S PROTEASOME NON-ATPASE REGULATORY SUBUNIT 8"/>
    <property type="match status" value="1"/>
</dbReference>
<evidence type="ECO:0000259" key="2">
    <source>
        <dbReference type="Pfam" id="PF10075"/>
    </source>
</evidence>
<comment type="caution">
    <text evidence="3">The sequence shown here is derived from an EMBL/GenBank/DDBJ whole genome shotgun (WGS) entry which is preliminary data.</text>
</comment>
<evidence type="ECO:0000256" key="1">
    <source>
        <dbReference type="ARBA" id="ARBA00022942"/>
    </source>
</evidence>
<gene>
    <name evidence="3" type="ORF">BSTOLATCC_MIC30488</name>
</gene>
<dbReference type="GO" id="GO:0005634">
    <property type="term" value="C:nucleus"/>
    <property type="evidence" value="ECO:0007669"/>
    <property type="project" value="TreeGrafter"/>
</dbReference>
<dbReference type="Pfam" id="PF10075">
    <property type="entry name" value="CSN8_PSD8_EIF3K"/>
    <property type="match status" value="1"/>
</dbReference>
<name>A0AAU9JMN5_9CILI</name>
<dbReference type="GO" id="GO:0008541">
    <property type="term" value="C:proteasome regulatory particle, lid subcomplex"/>
    <property type="evidence" value="ECO:0007669"/>
    <property type="project" value="TreeGrafter"/>
</dbReference>
<dbReference type="Proteomes" id="UP001162131">
    <property type="component" value="Unassembled WGS sequence"/>
</dbReference>
<dbReference type="InterPro" id="IPR033464">
    <property type="entry name" value="CSN8_PSD8_EIF3K"/>
</dbReference>
<organism evidence="3 4">
    <name type="scientific">Blepharisma stoltei</name>
    <dbReference type="NCBI Taxonomy" id="1481888"/>
    <lineage>
        <taxon>Eukaryota</taxon>
        <taxon>Sar</taxon>
        <taxon>Alveolata</taxon>
        <taxon>Ciliophora</taxon>
        <taxon>Postciliodesmatophora</taxon>
        <taxon>Heterotrichea</taxon>
        <taxon>Heterotrichida</taxon>
        <taxon>Blepharismidae</taxon>
        <taxon>Blepharisma</taxon>
    </lineage>
</organism>
<dbReference type="Gene3D" id="1.25.40.990">
    <property type="match status" value="1"/>
</dbReference>
<keyword evidence="1" id="KW-0647">Proteasome</keyword>
<feature type="domain" description="CSN8/PSMD8/EIF3K" evidence="2">
    <location>
        <begin position="102"/>
        <end position="214"/>
    </location>
</feature>
<dbReference type="GO" id="GO:0005829">
    <property type="term" value="C:cytosol"/>
    <property type="evidence" value="ECO:0007669"/>
    <property type="project" value="TreeGrafter"/>
</dbReference>
<accession>A0AAU9JMN5</accession>